<evidence type="ECO:0000313" key="2">
    <source>
        <dbReference type="EMBL" id="KUG28021.1"/>
    </source>
</evidence>
<dbReference type="InterPro" id="IPR003711">
    <property type="entry name" value="CarD-like/TRCF_RID"/>
</dbReference>
<dbReference type="InterPro" id="IPR052531">
    <property type="entry name" value="CarD-like_regulator"/>
</dbReference>
<sequence length="208" mass="23296">MTVAKPAQSNMDSFRPLRYTGKTLDASSLFFDSQRSPTVFSVDQLVVYPAQGVGKVERIESRDIGGATTDFFIVRILSNNVTLMVPVQNAQNVGLRPVCTEDQGRAIIESLKDRSDFTGYTGQNWNRRYREYSEKLKSGDLADVAYVLKELLLIGQNKELSFGERRLLEQATGLLTLELSLSLNQEQEEIKAAINELFADVIQPKIAE</sequence>
<feature type="domain" description="CarD-like/TRCF RNAP-interacting" evidence="1">
    <location>
        <begin position="39"/>
        <end position="152"/>
    </location>
</feature>
<accession>A0A0W8G4F6</accession>
<organism evidence="2">
    <name type="scientific">hydrocarbon metagenome</name>
    <dbReference type="NCBI Taxonomy" id="938273"/>
    <lineage>
        <taxon>unclassified sequences</taxon>
        <taxon>metagenomes</taxon>
        <taxon>ecological metagenomes</taxon>
    </lineage>
</organism>
<comment type="caution">
    <text evidence="2">The sequence shown here is derived from an EMBL/GenBank/DDBJ whole genome shotgun (WGS) entry which is preliminary data.</text>
</comment>
<dbReference type="Pfam" id="PF02559">
    <property type="entry name" value="CarD_TRCF_RID"/>
    <property type="match status" value="1"/>
</dbReference>
<gene>
    <name evidence="2" type="ORF">ASZ90_002115</name>
</gene>
<dbReference type="PANTHER" id="PTHR38447">
    <property type="entry name" value="TRANSCRIPTION FACTOR YDEB-RELATED"/>
    <property type="match status" value="1"/>
</dbReference>
<dbReference type="Gene3D" id="1.20.58.1290">
    <property type="entry name" value="CarD-like, C-terminal domain"/>
    <property type="match status" value="1"/>
</dbReference>
<dbReference type="InterPro" id="IPR042215">
    <property type="entry name" value="CarD-like_C"/>
</dbReference>
<dbReference type="GO" id="GO:0009303">
    <property type="term" value="P:rRNA transcription"/>
    <property type="evidence" value="ECO:0007669"/>
    <property type="project" value="TreeGrafter"/>
</dbReference>
<dbReference type="Pfam" id="PF21095">
    <property type="entry name" value="CarD_C"/>
    <property type="match status" value="1"/>
</dbReference>
<dbReference type="SMART" id="SM01058">
    <property type="entry name" value="CarD_TRCF"/>
    <property type="match status" value="1"/>
</dbReference>
<name>A0A0W8G4F6_9ZZZZ</name>
<dbReference type="AlphaFoldDB" id="A0A0W8G4F6"/>
<dbReference type="InterPro" id="IPR048792">
    <property type="entry name" value="CarD_C"/>
</dbReference>
<dbReference type="InterPro" id="IPR036101">
    <property type="entry name" value="CarD-like/TRCF_RID_sf"/>
</dbReference>
<protein>
    <submittedName>
        <fullName evidence="2">Card-like transcriptional regulator</fullName>
    </submittedName>
</protein>
<proteinExistence type="predicted"/>
<evidence type="ECO:0000259" key="1">
    <source>
        <dbReference type="SMART" id="SM01058"/>
    </source>
</evidence>
<dbReference type="Gene3D" id="2.40.10.170">
    <property type="match status" value="1"/>
</dbReference>
<dbReference type="PANTHER" id="PTHR38447:SF1">
    <property type="entry name" value="RNA POLYMERASE-BINDING TRANSCRIPTION FACTOR CARD"/>
    <property type="match status" value="1"/>
</dbReference>
<dbReference type="SUPFAM" id="SSF141259">
    <property type="entry name" value="CarD-like"/>
    <property type="match status" value="1"/>
</dbReference>
<dbReference type="EMBL" id="LNQE01000266">
    <property type="protein sequence ID" value="KUG28021.1"/>
    <property type="molecule type" value="Genomic_DNA"/>
</dbReference>
<reference evidence="2" key="1">
    <citation type="journal article" date="2015" name="Proc. Natl. Acad. Sci. U.S.A.">
        <title>Networks of energetic and metabolic interactions define dynamics in microbial communities.</title>
        <authorList>
            <person name="Embree M."/>
            <person name="Liu J.K."/>
            <person name="Al-Bassam M.M."/>
            <person name="Zengler K."/>
        </authorList>
    </citation>
    <scope>NUCLEOTIDE SEQUENCE</scope>
</reference>